<dbReference type="EMBL" id="LRQA01000041">
    <property type="protein sequence ID" value="KXA17930.1"/>
    <property type="molecule type" value="Genomic_DNA"/>
</dbReference>
<evidence type="ECO:0000256" key="1">
    <source>
        <dbReference type="ARBA" id="ARBA00005695"/>
    </source>
</evidence>
<proteinExistence type="inferred from homology"/>
<dbReference type="AlphaFoldDB" id="A0A133NNS8"/>
<comment type="caution">
    <text evidence="6">The sequence shown here is derived from an EMBL/GenBank/DDBJ whole genome shotgun (WGS) entry which is preliminary data.</text>
</comment>
<dbReference type="Gene3D" id="3.40.190.10">
    <property type="entry name" value="Periplasmic binding protein-like II"/>
    <property type="match status" value="1"/>
</dbReference>
<keyword evidence="3" id="KW-0732">Signal</keyword>
<name>A0A133NNS8_GARVA</name>
<keyword evidence="4" id="KW-1133">Transmembrane helix</keyword>
<accession>A0A133NNS8</accession>
<dbReference type="PANTHER" id="PTHR30290">
    <property type="entry name" value="PERIPLASMIC BINDING COMPONENT OF ABC TRANSPORTER"/>
    <property type="match status" value="1"/>
</dbReference>
<evidence type="ECO:0000256" key="3">
    <source>
        <dbReference type="ARBA" id="ARBA00022729"/>
    </source>
</evidence>
<dbReference type="SUPFAM" id="SSF53850">
    <property type="entry name" value="Periplasmic binding protein-like II"/>
    <property type="match status" value="1"/>
</dbReference>
<dbReference type="GO" id="GO:0042597">
    <property type="term" value="C:periplasmic space"/>
    <property type="evidence" value="ECO:0007669"/>
    <property type="project" value="UniProtKB-ARBA"/>
</dbReference>
<dbReference type="PATRIC" id="fig|2702.99.peg.952"/>
<evidence type="ECO:0000256" key="2">
    <source>
        <dbReference type="ARBA" id="ARBA00022448"/>
    </source>
</evidence>
<feature type="transmembrane region" description="Helical" evidence="4">
    <location>
        <begin position="29"/>
        <end position="50"/>
    </location>
</feature>
<evidence type="ECO:0000313" key="6">
    <source>
        <dbReference type="EMBL" id="KXA17930.1"/>
    </source>
</evidence>
<keyword evidence="4" id="KW-0812">Transmembrane</keyword>
<dbReference type="RefSeq" id="WP_060787110.1">
    <property type="nucleotide sequence ID" value="NZ_JBLLPD010000007.1"/>
</dbReference>
<dbReference type="OrthoDB" id="9796817at2"/>
<organism evidence="6 7">
    <name type="scientific">Gardnerella vaginalis</name>
    <dbReference type="NCBI Taxonomy" id="2702"/>
    <lineage>
        <taxon>Bacteria</taxon>
        <taxon>Bacillati</taxon>
        <taxon>Actinomycetota</taxon>
        <taxon>Actinomycetes</taxon>
        <taxon>Bifidobacteriales</taxon>
        <taxon>Bifidobacteriaceae</taxon>
        <taxon>Gardnerella</taxon>
    </lineage>
</organism>
<keyword evidence="4" id="KW-0472">Membrane</keyword>
<dbReference type="PANTHER" id="PTHR30290:SF9">
    <property type="entry name" value="OLIGOPEPTIDE-BINDING PROTEIN APPA"/>
    <property type="match status" value="1"/>
</dbReference>
<dbReference type="Gene3D" id="3.10.105.10">
    <property type="entry name" value="Dipeptide-binding Protein, Domain 3"/>
    <property type="match status" value="1"/>
</dbReference>
<dbReference type="Pfam" id="PF00496">
    <property type="entry name" value="SBP_bac_5"/>
    <property type="match status" value="1"/>
</dbReference>
<dbReference type="InterPro" id="IPR039424">
    <property type="entry name" value="SBP_5"/>
</dbReference>
<dbReference type="Proteomes" id="UP000070558">
    <property type="component" value="Unassembled WGS sequence"/>
</dbReference>
<dbReference type="GO" id="GO:1904680">
    <property type="term" value="F:peptide transmembrane transporter activity"/>
    <property type="evidence" value="ECO:0007669"/>
    <property type="project" value="TreeGrafter"/>
</dbReference>
<keyword evidence="2" id="KW-0813">Transport</keyword>
<dbReference type="InterPro" id="IPR000914">
    <property type="entry name" value="SBP_5_dom"/>
</dbReference>
<evidence type="ECO:0000313" key="7">
    <source>
        <dbReference type="Proteomes" id="UP000070558"/>
    </source>
</evidence>
<dbReference type="Gene3D" id="3.90.76.10">
    <property type="entry name" value="Dipeptide-binding Protein, Domain 1"/>
    <property type="match status" value="1"/>
</dbReference>
<dbReference type="GO" id="GO:0015833">
    <property type="term" value="P:peptide transport"/>
    <property type="evidence" value="ECO:0007669"/>
    <property type="project" value="TreeGrafter"/>
</dbReference>
<sequence length="530" mass="58297">MSEFGRYSSASHVRSAKYAHGHRRGAKPWVVFIVLIGILSAAIWAGWRFVDGRSLRSLMPTNIFPASNSTLTIGLRTAPASLDIRTDDSDSLQQALLENVYETLVKRDENNALHPGLAQSWSVSADGLNYKFRLRGGIKFANGDPMDSSSVLKSLQQGITKGYPGYEKLTNITSVSNSGPSVLNIALKTPDPLLPRRLAGRAGIVYNTNIFVNYASDAIGTGPFTAKGYNKGGDLVLVRNNKYWAGPSGCESITLKYFNDDTSLANAVKDGSVQMAIPLDGNENKRMAAMPNTKLVEGKSTRLRMFAFNTGMSSMFCDQQIRRAARHVIEPNVILASDPFGGQLVGGPIDPMSPGYEDFSNTYPHDVKKAYGMYHYFAAGYLRGITMLVPTGMASVCDQMAKNLSYAGGFPVKLEELDQSVIDQRIREGNYDLALTWTNHTLDSGMYADTKSNYLFQDHESQKYFADAMKSTSPQEYEANIKKYAKELCDYAVSGWLYARNSVVVAKNNVSGYPTNMTDQLLPLHDVTVK</sequence>
<feature type="domain" description="Solute-binding protein family 5" evidence="5">
    <location>
        <begin position="113"/>
        <end position="440"/>
    </location>
</feature>
<comment type="similarity">
    <text evidence="1">Belongs to the bacterial solute-binding protein 5 family.</text>
</comment>
<evidence type="ECO:0000256" key="4">
    <source>
        <dbReference type="SAM" id="Phobius"/>
    </source>
</evidence>
<dbReference type="InterPro" id="IPR030678">
    <property type="entry name" value="Peptide/Ni-bd"/>
</dbReference>
<dbReference type="PIRSF" id="PIRSF002741">
    <property type="entry name" value="MppA"/>
    <property type="match status" value="1"/>
</dbReference>
<gene>
    <name evidence="6" type="ORF">HMPREF3216_00974</name>
</gene>
<evidence type="ECO:0000259" key="5">
    <source>
        <dbReference type="Pfam" id="PF00496"/>
    </source>
</evidence>
<dbReference type="GO" id="GO:0043190">
    <property type="term" value="C:ATP-binding cassette (ABC) transporter complex"/>
    <property type="evidence" value="ECO:0007669"/>
    <property type="project" value="InterPro"/>
</dbReference>
<protein>
    <submittedName>
        <fullName evidence="6">ABC transporter, substrate-binding protein, family 5</fullName>
    </submittedName>
</protein>
<reference evidence="6 7" key="1">
    <citation type="submission" date="2016-01" db="EMBL/GenBank/DDBJ databases">
        <authorList>
            <person name="Oliw E.H."/>
        </authorList>
    </citation>
    <scope>NUCLEOTIDE SEQUENCE [LARGE SCALE GENOMIC DNA]</scope>
    <source>
        <strain evidence="6 7">GED7760B</strain>
    </source>
</reference>